<dbReference type="InterPro" id="IPR045071">
    <property type="entry name" value="BBP-like"/>
</dbReference>
<gene>
    <name evidence="4" type="ORF">RUM43_015001</name>
</gene>
<evidence type="ECO:0000313" key="5">
    <source>
        <dbReference type="Proteomes" id="UP001372834"/>
    </source>
</evidence>
<evidence type="ECO:0000313" key="4">
    <source>
        <dbReference type="EMBL" id="KAK6616860.1"/>
    </source>
</evidence>
<evidence type="ECO:0000256" key="1">
    <source>
        <dbReference type="ARBA" id="ARBA00022884"/>
    </source>
</evidence>
<dbReference type="Proteomes" id="UP001372834">
    <property type="component" value="Unassembled WGS sequence"/>
</dbReference>
<dbReference type="AlphaFoldDB" id="A0AAN8NIH5"/>
<feature type="domain" description="K Homology" evidence="3">
    <location>
        <begin position="82"/>
        <end position="180"/>
    </location>
</feature>
<dbReference type="FunFam" id="3.30.1370.10:FF:000052">
    <property type="entry name" value="Kep1, isoform A"/>
    <property type="match status" value="1"/>
</dbReference>
<dbReference type="InterPro" id="IPR055256">
    <property type="entry name" value="KH_1_KHDC4/BBP-like"/>
</dbReference>
<name>A0AAN8NIH5_POLSC</name>
<dbReference type="GO" id="GO:0000381">
    <property type="term" value="P:regulation of alternative mRNA splicing, via spliceosome"/>
    <property type="evidence" value="ECO:0007669"/>
    <property type="project" value="TreeGrafter"/>
</dbReference>
<dbReference type="Pfam" id="PF22675">
    <property type="entry name" value="KH-I_KHDC4-BBP"/>
    <property type="match status" value="1"/>
</dbReference>
<dbReference type="SUPFAM" id="SSF54791">
    <property type="entry name" value="Eukaryotic type KH-domain (KH-domain type I)"/>
    <property type="match status" value="1"/>
</dbReference>
<dbReference type="InterPro" id="IPR036612">
    <property type="entry name" value="KH_dom_type_1_sf"/>
</dbReference>
<organism evidence="4 5">
    <name type="scientific">Polyplax serrata</name>
    <name type="common">Common mouse louse</name>
    <dbReference type="NCBI Taxonomy" id="468196"/>
    <lineage>
        <taxon>Eukaryota</taxon>
        <taxon>Metazoa</taxon>
        <taxon>Ecdysozoa</taxon>
        <taxon>Arthropoda</taxon>
        <taxon>Hexapoda</taxon>
        <taxon>Insecta</taxon>
        <taxon>Pterygota</taxon>
        <taxon>Neoptera</taxon>
        <taxon>Paraneoptera</taxon>
        <taxon>Psocodea</taxon>
        <taxon>Troctomorpha</taxon>
        <taxon>Phthiraptera</taxon>
        <taxon>Anoplura</taxon>
        <taxon>Polyplacidae</taxon>
        <taxon>Polyplax</taxon>
    </lineage>
</organism>
<feature type="compositionally biased region" description="Basic and acidic residues" evidence="2">
    <location>
        <begin position="295"/>
        <end position="307"/>
    </location>
</feature>
<feature type="compositionally biased region" description="Polar residues" evidence="2">
    <location>
        <begin position="277"/>
        <end position="290"/>
    </location>
</feature>
<dbReference type="GO" id="GO:0005634">
    <property type="term" value="C:nucleus"/>
    <property type="evidence" value="ECO:0007669"/>
    <property type="project" value="TreeGrafter"/>
</dbReference>
<sequence>MTDTKLENSENGQKTSEEAGLLRLEPKVEAYLQELLKEKHILSTSAYPHASRLMQEEVQRTQQSGRMPKDTRYADVYKERPIKVTVKVAVPIREHPKFNFVGKLLGPKGNSLKRLQEETMCKMSILGRGSMKDKVKEEELRKGLDPKFSHLSDDLHIEISALAPPAEAHARIAYALAEIRKFLIPDSNDDISMEQLREMENYMEPPPGGVEEEPPQKRPMVRPVRGMFRGGPSNRGGIMRGQAGTFSNRPVKSEEQYYHNSFSRSGAGENMEPGNQFYRTESSFPMTNGKSIPRHFLEKNQRETIKK</sequence>
<accession>A0AAN8NIH5</accession>
<dbReference type="GO" id="GO:0003729">
    <property type="term" value="F:mRNA binding"/>
    <property type="evidence" value="ECO:0007669"/>
    <property type="project" value="TreeGrafter"/>
</dbReference>
<dbReference type="Gene3D" id="3.30.1370.10">
    <property type="entry name" value="K Homology domain, type 1"/>
    <property type="match status" value="1"/>
</dbReference>
<feature type="region of interest" description="Disordered" evidence="2">
    <location>
        <begin position="1"/>
        <end position="21"/>
    </location>
</feature>
<dbReference type="PANTHER" id="PTHR11208">
    <property type="entry name" value="RNA-BINDING PROTEIN RELATED"/>
    <property type="match status" value="1"/>
</dbReference>
<evidence type="ECO:0000256" key="2">
    <source>
        <dbReference type="SAM" id="MobiDB-lite"/>
    </source>
</evidence>
<dbReference type="CDD" id="cd22384">
    <property type="entry name" value="KH-I_KHDRBS"/>
    <property type="match status" value="1"/>
</dbReference>
<keyword evidence="1" id="KW-0694">RNA-binding</keyword>
<protein>
    <recommendedName>
        <fullName evidence="3">K Homology domain-containing protein</fullName>
    </recommendedName>
</protein>
<reference evidence="4 5" key="1">
    <citation type="submission" date="2023-10" db="EMBL/GenBank/DDBJ databases">
        <title>Genomes of two closely related lineages of the louse Polyplax serrata with different host specificities.</title>
        <authorList>
            <person name="Martinu J."/>
            <person name="Tarabai H."/>
            <person name="Stefka J."/>
            <person name="Hypsa V."/>
        </authorList>
    </citation>
    <scope>NUCLEOTIDE SEQUENCE [LARGE SCALE GENOMIC DNA]</scope>
    <source>
        <strain evidence="4">HR10_N</strain>
    </source>
</reference>
<dbReference type="InterPro" id="IPR004087">
    <property type="entry name" value="KH_dom"/>
</dbReference>
<comment type="caution">
    <text evidence="4">The sequence shown here is derived from an EMBL/GenBank/DDBJ whole genome shotgun (WGS) entry which is preliminary data.</text>
</comment>
<dbReference type="SMART" id="SM00322">
    <property type="entry name" value="KH"/>
    <property type="match status" value="1"/>
</dbReference>
<evidence type="ECO:0000259" key="3">
    <source>
        <dbReference type="SMART" id="SM00322"/>
    </source>
</evidence>
<dbReference type="EMBL" id="JAWJWE010000047">
    <property type="protein sequence ID" value="KAK6616860.1"/>
    <property type="molecule type" value="Genomic_DNA"/>
</dbReference>
<dbReference type="PANTHER" id="PTHR11208:SF42">
    <property type="entry name" value="QUAKING RELATED 54B, ISOFORM E"/>
    <property type="match status" value="1"/>
</dbReference>
<feature type="region of interest" description="Disordered" evidence="2">
    <location>
        <begin position="262"/>
        <end position="307"/>
    </location>
</feature>
<proteinExistence type="predicted"/>